<evidence type="ECO:0000313" key="6">
    <source>
        <dbReference type="EMBL" id="MFC5382020.1"/>
    </source>
</evidence>
<evidence type="ECO:0000256" key="5">
    <source>
        <dbReference type="ARBA" id="ARBA00023288"/>
    </source>
</evidence>
<sequence length="433" mass="44661">MGAVVAASLLAGACGGVGPDAADAGPVVLTLWTHDGTDAETQALDTLVEEWNTTSTTSTVEVVDVPEGDYGHVVQTAIIAGTLPDLVEVDGPLVASYVYQDALAPLDGLVDDEAVAGLLPSLRAQGTVDDSLYAVGMFESGLGIWASRSRLEEAGVRVPTGRADAWDADETTAALRALATGDDDGLVLDVKRAYGVGEWLTYGFAPLLWSAGADLVDRETGTAHDVLDSPVAVAAMRTLGDWSDFVDPDPADTAFVDGDVALSWVGHWEYGRYRQALGDDLVLLPLPDLGRGSHSSHGSWAWGVSSASPHQQEAARFLGHLLSDASVTAMSEANGAVPGTWSALAADPRFAAGGPLALYAEHLSHACGPDQQPGCLVATRPSTPGYPATTYAFAAAVDAVLSGSDPATALDEAARAIDADVARNAGYVREAAP</sequence>
<dbReference type="EMBL" id="JBHSLD010000014">
    <property type="protein sequence ID" value="MFC5382020.1"/>
    <property type="molecule type" value="Genomic_DNA"/>
</dbReference>
<accession>A0ABW0GS02</accession>
<dbReference type="SUPFAM" id="SSF53850">
    <property type="entry name" value="Periplasmic binding protein-like II"/>
    <property type="match status" value="1"/>
</dbReference>
<reference evidence="7" key="1">
    <citation type="journal article" date="2019" name="Int. J. Syst. Evol. Microbiol.">
        <title>The Global Catalogue of Microorganisms (GCM) 10K type strain sequencing project: providing services to taxonomists for standard genome sequencing and annotation.</title>
        <authorList>
            <consortium name="The Broad Institute Genomics Platform"/>
            <consortium name="The Broad Institute Genome Sequencing Center for Infectious Disease"/>
            <person name="Wu L."/>
            <person name="Ma J."/>
        </authorList>
    </citation>
    <scope>NUCLEOTIDE SEQUENCE [LARGE SCALE GENOMIC DNA]</scope>
    <source>
        <strain evidence="7">CCUG 43114</strain>
    </source>
</reference>
<comment type="caution">
    <text evidence="6">The sequence shown here is derived from an EMBL/GenBank/DDBJ whole genome shotgun (WGS) entry which is preliminary data.</text>
</comment>
<dbReference type="Gene3D" id="3.40.190.10">
    <property type="entry name" value="Periplasmic binding protein-like II"/>
    <property type="match status" value="1"/>
</dbReference>
<proteinExistence type="predicted"/>
<evidence type="ECO:0000256" key="3">
    <source>
        <dbReference type="ARBA" id="ARBA00023136"/>
    </source>
</evidence>
<dbReference type="Proteomes" id="UP001596122">
    <property type="component" value="Unassembled WGS sequence"/>
</dbReference>
<dbReference type="PANTHER" id="PTHR43649">
    <property type="entry name" value="ARABINOSE-BINDING PROTEIN-RELATED"/>
    <property type="match status" value="1"/>
</dbReference>
<dbReference type="PANTHER" id="PTHR43649:SF33">
    <property type="entry name" value="POLYGALACTURONAN_RHAMNOGALACTURONAN-BINDING PROTEIN YTCQ"/>
    <property type="match status" value="1"/>
</dbReference>
<keyword evidence="4" id="KW-0564">Palmitate</keyword>
<keyword evidence="3" id="KW-0472">Membrane</keyword>
<evidence type="ECO:0000256" key="2">
    <source>
        <dbReference type="ARBA" id="ARBA00022729"/>
    </source>
</evidence>
<keyword evidence="5" id="KW-0449">Lipoprotein</keyword>
<evidence type="ECO:0000256" key="1">
    <source>
        <dbReference type="ARBA" id="ARBA00022475"/>
    </source>
</evidence>
<dbReference type="InterPro" id="IPR006059">
    <property type="entry name" value="SBP"/>
</dbReference>
<dbReference type="Pfam" id="PF01547">
    <property type="entry name" value="SBP_bac_1"/>
    <property type="match status" value="1"/>
</dbReference>
<evidence type="ECO:0000256" key="4">
    <source>
        <dbReference type="ARBA" id="ARBA00023139"/>
    </source>
</evidence>
<organism evidence="6 7">
    <name type="scientific">Aquipuribacter nitratireducens</name>
    <dbReference type="NCBI Taxonomy" id="650104"/>
    <lineage>
        <taxon>Bacteria</taxon>
        <taxon>Bacillati</taxon>
        <taxon>Actinomycetota</taxon>
        <taxon>Actinomycetes</taxon>
        <taxon>Micrococcales</taxon>
        <taxon>Intrasporangiaceae</taxon>
        <taxon>Aquipuribacter</taxon>
    </lineage>
</organism>
<dbReference type="RefSeq" id="WP_340269917.1">
    <property type="nucleotide sequence ID" value="NZ_JBBEOG010000005.1"/>
</dbReference>
<protein>
    <submittedName>
        <fullName evidence="6">ABC transporter substrate-binding protein</fullName>
    </submittedName>
</protein>
<keyword evidence="7" id="KW-1185">Reference proteome</keyword>
<dbReference type="InterPro" id="IPR050490">
    <property type="entry name" value="Bact_solute-bd_prot1"/>
</dbReference>
<gene>
    <name evidence="6" type="ORF">ACFPJ6_14685</name>
</gene>
<evidence type="ECO:0000313" key="7">
    <source>
        <dbReference type="Proteomes" id="UP001596122"/>
    </source>
</evidence>
<name>A0ABW0GS02_9MICO</name>
<keyword evidence="2" id="KW-0732">Signal</keyword>
<keyword evidence="1" id="KW-1003">Cell membrane</keyword>